<feature type="region of interest" description="Disordered" evidence="1">
    <location>
        <begin position="50"/>
        <end position="98"/>
    </location>
</feature>
<dbReference type="KEGG" id="mrr:Moror_5683"/>
<reference evidence="2 3" key="1">
    <citation type="journal article" date="2014" name="BMC Genomics">
        <title>Genome and secretome analysis of the hemibiotrophic fungal pathogen, Moniliophthora roreri, which causes frosty pod rot disease of cacao: mechanisms of the biotrophic and necrotrophic phases.</title>
        <authorList>
            <person name="Meinhardt L.W."/>
            <person name="Costa G.G.L."/>
            <person name="Thomazella D.P.T."/>
            <person name="Teixeira P.J.P.L."/>
            <person name="Carazzolle M.F."/>
            <person name="Schuster S.C."/>
            <person name="Carlson J.E."/>
            <person name="Guiltinan M.J."/>
            <person name="Mieczkowski P."/>
            <person name="Farmer A."/>
            <person name="Ramaraj T."/>
            <person name="Crozier J."/>
            <person name="Davis R.E."/>
            <person name="Shao J."/>
            <person name="Melnick R.L."/>
            <person name="Pereira G.A.G."/>
            <person name="Bailey B.A."/>
        </authorList>
    </citation>
    <scope>NUCLEOTIDE SEQUENCE [LARGE SCALE GENOMIC DNA]</scope>
    <source>
        <strain evidence="2 3">MCA 2997</strain>
    </source>
</reference>
<dbReference type="HOGENOM" id="CLU_880252_0_0_1"/>
<gene>
    <name evidence="2" type="ORF">Moror_5683</name>
</gene>
<keyword evidence="3" id="KW-1185">Reference proteome</keyword>
<name>V2WME4_MONRO</name>
<dbReference type="AlphaFoldDB" id="V2WME4"/>
<comment type="caution">
    <text evidence="2">The sequence shown here is derived from an EMBL/GenBank/DDBJ whole genome shotgun (WGS) entry which is preliminary data.</text>
</comment>
<sequence length="316" mass="36436">MLPAIYIKNDHNRRTSVFFNGKNIMSYSDRPTVSKVLDALRDYSRNSMQESMSSSYRNIYPSPGPNPSSSDPLKPLKPDPDPNPNPEQEEQLKNKFESSTGRSVDIAVIRYALSWFPRPVYAAEYIKGVLKFRGWPGYQSCVGMRMLGWDKVPVEDTQRCVDTTTIITTTTPSNDPIIGTLPFMSPDILDPTQSPILRNFHEDVNVEVYPQDAIHDIYALLYVLAYVQVDHDLLHWRRLFDSQVTLNRQIDHKYALLMIPRYFWDFIPRPWQEVVRLWSDLLVAGFGWRAVEMYYLHVLVLDILDEKIKSLGCGAG</sequence>
<evidence type="ECO:0000256" key="1">
    <source>
        <dbReference type="SAM" id="MobiDB-lite"/>
    </source>
</evidence>
<proteinExistence type="predicted"/>
<evidence type="ECO:0008006" key="4">
    <source>
        <dbReference type="Google" id="ProtNLM"/>
    </source>
</evidence>
<organism evidence="2 3">
    <name type="scientific">Moniliophthora roreri (strain MCA 2997)</name>
    <name type="common">Cocoa frosty pod rot fungus</name>
    <name type="synonym">Crinipellis roreri</name>
    <dbReference type="NCBI Taxonomy" id="1381753"/>
    <lineage>
        <taxon>Eukaryota</taxon>
        <taxon>Fungi</taxon>
        <taxon>Dikarya</taxon>
        <taxon>Basidiomycota</taxon>
        <taxon>Agaricomycotina</taxon>
        <taxon>Agaricomycetes</taxon>
        <taxon>Agaricomycetidae</taxon>
        <taxon>Agaricales</taxon>
        <taxon>Marasmiineae</taxon>
        <taxon>Marasmiaceae</taxon>
        <taxon>Moniliophthora</taxon>
    </lineage>
</organism>
<evidence type="ECO:0000313" key="3">
    <source>
        <dbReference type="Proteomes" id="UP000017559"/>
    </source>
</evidence>
<evidence type="ECO:0000313" key="2">
    <source>
        <dbReference type="EMBL" id="ESK82732.1"/>
    </source>
</evidence>
<dbReference type="Proteomes" id="UP000017559">
    <property type="component" value="Unassembled WGS sequence"/>
</dbReference>
<dbReference type="EMBL" id="AWSO01001816">
    <property type="protein sequence ID" value="ESK82732.1"/>
    <property type="molecule type" value="Genomic_DNA"/>
</dbReference>
<protein>
    <recommendedName>
        <fullName evidence="4">Fungal-type protein kinase domain-containing protein</fullName>
    </recommendedName>
</protein>
<accession>V2WME4</accession>